<evidence type="ECO:0000313" key="11">
    <source>
        <dbReference type="Proteomes" id="UP000009046"/>
    </source>
</evidence>
<protein>
    <submittedName>
        <fullName evidence="9 10">Acetyl-CoA acetyltransferase, putative</fullName>
        <ecNumber evidence="9">2.3.1.9</ecNumber>
    </submittedName>
</protein>
<comment type="similarity">
    <text evidence="1 6">Belongs to the thiolase-like superfamily. Thiolase family.</text>
</comment>
<evidence type="ECO:0000256" key="4">
    <source>
        <dbReference type="ARBA" id="ARBA00022958"/>
    </source>
</evidence>
<dbReference type="EMBL" id="DS235047">
    <property type="protein sequence ID" value="EEB10967.1"/>
    <property type="molecule type" value="Genomic_DNA"/>
</dbReference>
<dbReference type="PROSITE" id="PS00098">
    <property type="entry name" value="THIOLASE_1"/>
    <property type="match status" value="1"/>
</dbReference>
<dbReference type="InParanoid" id="E0VC61"/>
<dbReference type="OMA" id="LCANDIH"/>
<dbReference type="SUPFAM" id="SSF53901">
    <property type="entry name" value="Thiolase-like"/>
    <property type="match status" value="2"/>
</dbReference>
<dbReference type="OrthoDB" id="5404651at2759"/>
<evidence type="ECO:0000256" key="1">
    <source>
        <dbReference type="ARBA" id="ARBA00010982"/>
    </source>
</evidence>
<evidence type="ECO:0000256" key="6">
    <source>
        <dbReference type="RuleBase" id="RU003557"/>
    </source>
</evidence>
<evidence type="ECO:0000256" key="2">
    <source>
        <dbReference type="ARBA" id="ARBA00022679"/>
    </source>
</evidence>
<evidence type="ECO:0000259" key="8">
    <source>
        <dbReference type="Pfam" id="PF02803"/>
    </source>
</evidence>
<feature type="domain" description="Thiolase N-terminal" evidence="7">
    <location>
        <begin position="2"/>
        <end position="198"/>
    </location>
</feature>
<dbReference type="GO" id="GO:0005739">
    <property type="term" value="C:mitochondrion"/>
    <property type="evidence" value="ECO:0007669"/>
    <property type="project" value="TreeGrafter"/>
</dbReference>
<dbReference type="InterPro" id="IPR002155">
    <property type="entry name" value="Thiolase"/>
</dbReference>
<keyword evidence="11" id="KW-1185">Reference proteome</keyword>
<dbReference type="PANTHER" id="PTHR18919">
    <property type="entry name" value="ACETYL-COA C-ACYLTRANSFERASE"/>
    <property type="match status" value="1"/>
</dbReference>
<reference evidence="10" key="3">
    <citation type="submission" date="2021-02" db="UniProtKB">
        <authorList>
            <consortium name="EnsemblMetazoa"/>
        </authorList>
    </citation>
    <scope>IDENTIFICATION</scope>
    <source>
        <strain evidence="10">USDA</strain>
    </source>
</reference>
<proteinExistence type="inferred from homology"/>
<dbReference type="KEGG" id="phu:Phum_PHUM080120"/>
<dbReference type="EC" id="2.3.1.9" evidence="9"/>
<dbReference type="Pfam" id="PF00108">
    <property type="entry name" value="Thiolase_N"/>
    <property type="match status" value="1"/>
</dbReference>
<dbReference type="STRING" id="121224.E0VC61"/>
<dbReference type="GO" id="GO:0003985">
    <property type="term" value="F:acetyl-CoA C-acetyltransferase activity"/>
    <property type="evidence" value="ECO:0007669"/>
    <property type="project" value="UniProtKB-EC"/>
</dbReference>
<dbReference type="eggNOG" id="KOG1390">
    <property type="taxonomic scope" value="Eukaryota"/>
</dbReference>
<dbReference type="InterPro" id="IPR020617">
    <property type="entry name" value="Thiolase_C"/>
</dbReference>
<keyword evidence="2 6" id="KW-0808">Transferase</keyword>
<dbReference type="CTD" id="8231373"/>
<dbReference type="NCBIfam" id="TIGR01930">
    <property type="entry name" value="AcCoA-C-Actrans"/>
    <property type="match status" value="1"/>
</dbReference>
<organism>
    <name type="scientific">Pediculus humanus subsp. corporis</name>
    <name type="common">Body louse</name>
    <dbReference type="NCBI Taxonomy" id="121224"/>
    <lineage>
        <taxon>Eukaryota</taxon>
        <taxon>Metazoa</taxon>
        <taxon>Ecdysozoa</taxon>
        <taxon>Arthropoda</taxon>
        <taxon>Hexapoda</taxon>
        <taxon>Insecta</taxon>
        <taxon>Pterygota</taxon>
        <taxon>Neoptera</taxon>
        <taxon>Paraneoptera</taxon>
        <taxon>Psocodea</taxon>
        <taxon>Troctomorpha</taxon>
        <taxon>Phthiraptera</taxon>
        <taxon>Anoplura</taxon>
        <taxon>Pediculidae</taxon>
        <taxon>Pediculus</taxon>
    </lineage>
</organism>
<dbReference type="Pfam" id="PF02803">
    <property type="entry name" value="Thiolase_C"/>
    <property type="match status" value="1"/>
</dbReference>
<reference evidence="9" key="2">
    <citation type="submission" date="2007-04" db="EMBL/GenBank/DDBJ databases">
        <title>The genome of the human body louse.</title>
        <authorList>
            <consortium name="The Human Body Louse Genome Consortium"/>
            <person name="Kirkness E."/>
            <person name="Walenz B."/>
            <person name="Hass B."/>
            <person name="Bruggner R."/>
            <person name="Strausberg R."/>
        </authorList>
    </citation>
    <scope>NUCLEOTIDE SEQUENCE</scope>
    <source>
        <strain evidence="9">USDA</strain>
    </source>
</reference>
<evidence type="ECO:0000313" key="9">
    <source>
        <dbReference type="EMBL" id="EEB10967.1"/>
    </source>
</evidence>
<keyword evidence="5 6" id="KW-0012">Acyltransferase</keyword>
<dbReference type="EnsemblMetazoa" id="PHUM080120-RA">
    <property type="protein sequence ID" value="PHUM080120-PA"/>
    <property type="gene ID" value="PHUM080120"/>
</dbReference>
<sequence>MGQAPFYQIAYYSGLPTTVIASSINKLCGSGLRSIINASQTILTQTQEVVACGGIESLTNVPFFMRRKCFEMGTILVPDILFHDGLNDFLEEVDVTAYAEITARDYNIGRKEQDEYGIRSYNKAMEARKKGFFNDEIEPVEIQKKGGKTEMVCDDEEIDGLDLTKYYNLKSINGEHGTVTAGNSSNLADGGCMLVLASGNYVLKQNLKPLARVVSFAEGSLEPKQFCIAPAVAIPKALLRANLCANDIHLWEIHETFSLTPLILINIFKLDPERVNIHGGGVSMGHPFG</sequence>
<dbReference type="InterPro" id="IPR020615">
    <property type="entry name" value="Thiolase_acyl_enz_int_AS"/>
</dbReference>
<dbReference type="GO" id="GO:0046872">
    <property type="term" value="F:metal ion binding"/>
    <property type="evidence" value="ECO:0007669"/>
    <property type="project" value="UniProtKB-KW"/>
</dbReference>
<dbReference type="VEuPathDB" id="VectorBase:PHUM080120"/>
<dbReference type="Proteomes" id="UP000009046">
    <property type="component" value="Unassembled WGS sequence"/>
</dbReference>
<dbReference type="RefSeq" id="XP_002423705.1">
    <property type="nucleotide sequence ID" value="XM_002423660.1"/>
</dbReference>
<feature type="domain" description="Thiolase C-terminal" evidence="8">
    <location>
        <begin position="207"/>
        <end position="289"/>
    </location>
</feature>
<dbReference type="CDD" id="cd00751">
    <property type="entry name" value="thiolase"/>
    <property type="match status" value="1"/>
</dbReference>
<dbReference type="Gene3D" id="3.40.47.10">
    <property type="match status" value="1"/>
</dbReference>
<keyword evidence="4" id="KW-0630">Potassium</keyword>
<keyword evidence="3" id="KW-0479">Metal-binding</keyword>
<reference evidence="9" key="1">
    <citation type="submission" date="2007-04" db="EMBL/GenBank/DDBJ databases">
        <title>Annotation of Pediculus humanus corporis strain USDA.</title>
        <authorList>
            <person name="Kirkness E."/>
            <person name="Hannick L."/>
            <person name="Hass B."/>
            <person name="Bruggner R."/>
            <person name="Lawson D."/>
            <person name="Bidwell S."/>
            <person name="Joardar V."/>
            <person name="Caler E."/>
            <person name="Walenz B."/>
            <person name="Inman J."/>
            <person name="Schobel S."/>
            <person name="Galinsky K."/>
            <person name="Amedeo P."/>
            <person name="Strausberg R."/>
        </authorList>
    </citation>
    <scope>NUCLEOTIDE SEQUENCE</scope>
    <source>
        <strain evidence="9">USDA</strain>
    </source>
</reference>
<dbReference type="PANTHER" id="PTHR18919:SF156">
    <property type="entry name" value="ACETYL-COA ACETYLTRANSFERASE, MITOCHONDRIAL"/>
    <property type="match status" value="1"/>
</dbReference>
<dbReference type="InterPro" id="IPR016039">
    <property type="entry name" value="Thiolase-like"/>
</dbReference>
<evidence type="ECO:0000259" key="7">
    <source>
        <dbReference type="Pfam" id="PF00108"/>
    </source>
</evidence>
<dbReference type="EMBL" id="AAZO01000955">
    <property type="status" value="NOT_ANNOTATED_CDS"/>
    <property type="molecule type" value="Genomic_DNA"/>
</dbReference>
<dbReference type="GO" id="GO:0006635">
    <property type="term" value="P:fatty acid beta-oxidation"/>
    <property type="evidence" value="ECO:0007669"/>
    <property type="project" value="TreeGrafter"/>
</dbReference>
<dbReference type="GeneID" id="8231373"/>
<gene>
    <name evidence="10" type="primary">8231373</name>
    <name evidence="9" type="ORF">Phum_PHUM080120</name>
</gene>
<name>E0VC61_PEDHC</name>
<dbReference type="AlphaFoldDB" id="E0VC61"/>
<evidence type="ECO:0000256" key="5">
    <source>
        <dbReference type="ARBA" id="ARBA00023315"/>
    </source>
</evidence>
<dbReference type="InterPro" id="IPR020616">
    <property type="entry name" value="Thiolase_N"/>
</dbReference>
<accession>E0VC61</accession>
<evidence type="ECO:0000313" key="10">
    <source>
        <dbReference type="EnsemblMetazoa" id="PHUM080120-PA"/>
    </source>
</evidence>
<evidence type="ECO:0000256" key="3">
    <source>
        <dbReference type="ARBA" id="ARBA00022723"/>
    </source>
</evidence>
<dbReference type="HOGENOM" id="CLU_031026_0_1_1"/>